<evidence type="ECO:0000313" key="1">
    <source>
        <dbReference type="EMBL" id="QQO91576.1"/>
    </source>
</evidence>
<proteinExistence type="predicted"/>
<name>A0A7T8IWH4_9CAUD</name>
<protein>
    <submittedName>
        <fullName evidence="1">Uncharacterized protein</fullName>
    </submittedName>
</protein>
<gene>
    <name evidence="1" type="ORF">vBKpnMM1_gp177</name>
</gene>
<accession>A0A7T8IWH4</accession>
<organism evidence="1">
    <name type="scientific">Klebsiella phage vB_KpnM_M1</name>
    <dbReference type="NCBI Taxonomy" id="2798806"/>
    <lineage>
        <taxon>Viruses</taxon>
        <taxon>Duplodnaviria</taxon>
        <taxon>Heunggongvirae</taxon>
        <taxon>Uroviricota</taxon>
        <taxon>Caudoviricetes</taxon>
        <taxon>Pantevenvirales</taxon>
        <taxon>Straboviridae</taxon>
        <taxon>Slopekvirus</taxon>
        <taxon>Klebsiella virus PMBT1</taxon>
    </lineage>
</organism>
<reference evidence="1" key="1">
    <citation type="submission" date="2021-01" db="EMBL/GenBank/DDBJ databases">
        <authorList>
            <person name="Merabishvili M."/>
            <person name="Lood C."/>
            <person name="Wagemans J."/>
        </authorList>
    </citation>
    <scope>NUCLEOTIDE SEQUENCE</scope>
</reference>
<sequence length="113" mass="13058">MQHISLISSHTRTAYNNQFVRPCVRGNSCFVNLNQPHFDVRRVSNVYLMHSAVFVSGFVCIEFSRNTERETVVIAFCVRNFTTNYSGNIFVHVHGVFLSLFRFDVCNITKPLH</sequence>
<dbReference type="Proteomes" id="UP000596017">
    <property type="component" value="Segment"/>
</dbReference>
<dbReference type="EMBL" id="MW448170">
    <property type="protein sequence ID" value="QQO91576.1"/>
    <property type="molecule type" value="Genomic_DNA"/>
</dbReference>